<proteinExistence type="predicted"/>
<dbReference type="GO" id="GO:0003677">
    <property type="term" value="F:DNA binding"/>
    <property type="evidence" value="ECO:0007669"/>
    <property type="project" value="UniProtKB-KW"/>
</dbReference>
<sequence length="192" mass="21770">MKRAKPRVIGTEMVEVRRSSRVASLPAPVYKEIVVYERVTLPKSGRKYSYSRKDLGNRVYASDEARYWATTKAEELEANLEGGYPSFVKPMLQSHVTGGFWLGLPNHFCRKNLPRNDATVTLIDEEGDEVPTVYLARKAGLSGGWRGFSISHELVDGDALVFQLIERTVFKVYIIRCKGYDEEGEKDEDMEA</sequence>
<evidence type="ECO:0000313" key="8">
    <source>
        <dbReference type="Proteomes" id="UP000245207"/>
    </source>
</evidence>
<evidence type="ECO:0000259" key="6">
    <source>
        <dbReference type="PROSITE" id="PS50863"/>
    </source>
</evidence>
<accession>A0A2U1LV99</accession>
<protein>
    <submittedName>
        <fullName evidence="7">B3 domain-containing protein</fullName>
    </submittedName>
</protein>
<gene>
    <name evidence="7" type="ORF">CTI12_AA443940</name>
</gene>
<comment type="caution">
    <text evidence="7">The sequence shown here is derived from an EMBL/GenBank/DDBJ whole genome shotgun (WGS) entry which is preliminary data.</text>
</comment>
<evidence type="ECO:0000256" key="2">
    <source>
        <dbReference type="ARBA" id="ARBA00023015"/>
    </source>
</evidence>
<evidence type="ECO:0000313" key="7">
    <source>
        <dbReference type="EMBL" id="PWA52939.1"/>
    </source>
</evidence>
<keyword evidence="4" id="KW-0804">Transcription</keyword>
<dbReference type="GO" id="GO:0005634">
    <property type="term" value="C:nucleus"/>
    <property type="evidence" value="ECO:0007669"/>
    <property type="project" value="UniProtKB-SubCell"/>
</dbReference>
<evidence type="ECO:0000256" key="1">
    <source>
        <dbReference type="ARBA" id="ARBA00004123"/>
    </source>
</evidence>
<dbReference type="PROSITE" id="PS50863">
    <property type="entry name" value="B3"/>
    <property type="match status" value="1"/>
</dbReference>
<evidence type="ECO:0000256" key="3">
    <source>
        <dbReference type="ARBA" id="ARBA00023125"/>
    </source>
</evidence>
<dbReference type="SMART" id="SM01019">
    <property type="entry name" value="B3"/>
    <property type="match status" value="1"/>
</dbReference>
<keyword evidence="2" id="KW-0805">Transcription regulation</keyword>
<dbReference type="SUPFAM" id="SSF101936">
    <property type="entry name" value="DNA-binding pseudobarrel domain"/>
    <property type="match status" value="1"/>
</dbReference>
<reference evidence="7 8" key="1">
    <citation type="journal article" date="2018" name="Mol. Plant">
        <title>The genome of Artemisia annua provides insight into the evolution of Asteraceae family and artemisinin biosynthesis.</title>
        <authorList>
            <person name="Shen Q."/>
            <person name="Zhang L."/>
            <person name="Liao Z."/>
            <person name="Wang S."/>
            <person name="Yan T."/>
            <person name="Shi P."/>
            <person name="Liu M."/>
            <person name="Fu X."/>
            <person name="Pan Q."/>
            <person name="Wang Y."/>
            <person name="Lv Z."/>
            <person name="Lu X."/>
            <person name="Zhang F."/>
            <person name="Jiang W."/>
            <person name="Ma Y."/>
            <person name="Chen M."/>
            <person name="Hao X."/>
            <person name="Li L."/>
            <person name="Tang Y."/>
            <person name="Lv G."/>
            <person name="Zhou Y."/>
            <person name="Sun X."/>
            <person name="Brodelius P.E."/>
            <person name="Rose J.K.C."/>
            <person name="Tang K."/>
        </authorList>
    </citation>
    <scope>NUCLEOTIDE SEQUENCE [LARGE SCALE GENOMIC DNA]</scope>
    <source>
        <strain evidence="8">cv. Huhao1</strain>
        <tissue evidence="7">Leaf</tissue>
    </source>
</reference>
<dbReference type="AlphaFoldDB" id="A0A2U1LV99"/>
<dbReference type="InterPro" id="IPR015300">
    <property type="entry name" value="DNA-bd_pseudobarrel_sf"/>
</dbReference>
<feature type="domain" description="TF-B3" evidence="6">
    <location>
        <begin position="87"/>
        <end position="178"/>
    </location>
</feature>
<keyword evidence="3" id="KW-0238">DNA-binding</keyword>
<dbReference type="PANTHER" id="PTHR31391">
    <property type="entry name" value="B3 DOMAIN-CONTAINING PROTEIN OS11G0197600-RELATED"/>
    <property type="match status" value="1"/>
</dbReference>
<organism evidence="7 8">
    <name type="scientific">Artemisia annua</name>
    <name type="common">Sweet wormwood</name>
    <dbReference type="NCBI Taxonomy" id="35608"/>
    <lineage>
        <taxon>Eukaryota</taxon>
        <taxon>Viridiplantae</taxon>
        <taxon>Streptophyta</taxon>
        <taxon>Embryophyta</taxon>
        <taxon>Tracheophyta</taxon>
        <taxon>Spermatophyta</taxon>
        <taxon>Magnoliopsida</taxon>
        <taxon>eudicotyledons</taxon>
        <taxon>Gunneridae</taxon>
        <taxon>Pentapetalae</taxon>
        <taxon>asterids</taxon>
        <taxon>campanulids</taxon>
        <taxon>Asterales</taxon>
        <taxon>Asteraceae</taxon>
        <taxon>Asteroideae</taxon>
        <taxon>Anthemideae</taxon>
        <taxon>Artemisiinae</taxon>
        <taxon>Artemisia</taxon>
    </lineage>
</organism>
<name>A0A2U1LV99_ARTAN</name>
<evidence type="ECO:0000256" key="5">
    <source>
        <dbReference type="ARBA" id="ARBA00023242"/>
    </source>
</evidence>
<dbReference type="Proteomes" id="UP000245207">
    <property type="component" value="Unassembled WGS sequence"/>
</dbReference>
<dbReference type="OrthoDB" id="1909330at2759"/>
<dbReference type="Pfam" id="PF02362">
    <property type="entry name" value="B3"/>
    <property type="match status" value="1"/>
</dbReference>
<keyword evidence="5" id="KW-0539">Nucleus</keyword>
<dbReference type="InterPro" id="IPR003340">
    <property type="entry name" value="B3_DNA-bd"/>
</dbReference>
<dbReference type="CDD" id="cd10017">
    <property type="entry name" value="B3_DNA"/>
    <property type="match status" value="1"/>
</dbReference>
<dbReference type="PANTHER" id="PTHR31391:SF116">
    <property type="entry name" value="B3 DOMAIN-CONTAINING PROTEIN OS06G0194400-LIKE"/>
    <property type="match status" value="1"/>
</dbReference>
<keyword evidence="8" id="KW-1185">Reference proteome</keyword>
<evidence type="ECO:0000256" key="4">
    <source>
        <dbReference type="ARBA" id="ARBA00023163"/>
    </source>
</evidence>
<dbReference type="EMBL" id="PKPP01007605">
    <property type="protein sequence ID" value="PWA52939.1"/>
    <property type="molecule type" value="Genomic_DNA"/>
</dbReference>
<dbReference type="Gene3D" id="2.40.330.10">
    <property type="entry name" value="DNA-binding pseudobarrel domain"/>
    <property type="match status" value="1"/>
</dbReference>
<dbReference type="InterPro" id="IPR044837">
    <property type="entry name" value="REM16-like"/>
</dbReference>
<comment type="subcellular location">
    <subcellularLocation>
        <location evidence="1">Nucleus</location>
    </subcellularLocation>
</comment>